<evidence type="ECO:0000256" key="6">
    <source>
        <dbReference type="SAM" id="Phobius"/>
    </source>
</evidence>
<feature type="transmembrane region" description="Helical" evidence="6">
    <location>
        <begin position="256"/>
        <end position="280"/>
    </location>
</feature>
<evidence type="ECO:0000259" key="7">
    <source>
        <dbReference type="Pfam" id="PF03772"/>
    </source>
</evidence>
<reference evidence="9 10" key="1">
    <citation type="submission" date="2020-05" db="EMBL/GenBank/DDBJ databases">
        <title>Distinct polysaccharide utilization as determinants for interspecies competition between intestinal Prevotella spp.</title>
        <authorList>
            <person name="Galvez E.J.C."/>
            <person name="Iljazovic A."/>
            <person name="Strowig T."/>
        </authorList>
    </citation>
    <scope>NUCLEOTIDE SEQUENCE [LARGE SCALE GENOMIC DNA]</scope>
    <source>
        <strain evidence="9 10">PROD</strain>
    </source>
</reference>
<dbReference type="EMBL" id="JABKKE010000002">
    <property type="protein sequence ID" value="NPE13077.1"/>
    <property type="molecule type" value="Genomic_DNA"/>
</dbReference>
<name>A0ABX2AQU2_9BACT</name>
<protein>
    <submittedName>
        <fullName evidence="9">Competence protein ComEC</fullName>
    </submittedName>
</protein>
<evidence type="ECO:0000256" key="1">
    <source>
        <dbReference type="ARBA" id="ARBA00004651"/>
    </source>
</evidence>
<dbReference type="InterPro" id="IPR052159">
    <property type="entry name" value="Competence_DNA_uptake"/>
</dbReference>
<dbReference type="InterPro" id="IPR025405">
    <property type="entry name" value="DUF4131"/>
</dbReference>
<comment type="subcellular location">
    <subcellularLocation>
        <location evidence="1">Cell membrane</location>
        <topology evidence="1">Multi-pass membrane protein</topology>
    </subcellularLocation>
</comment>
<feature type="domain" description="DUF4131" evidence="8">
    <location>
        <begin position="37"/>
        <end position="180"/>
    </location>
</feature>
<dbReference type="PANTHER" id="PTHR30619">
    <property type="entry name" value="DNA INTERNALIZATION/COMPETENCE PROTEIN COMEC/REC2"/>
    <property type="match status" value="1"/>
</dbReference>
<dbReference type="RefSeq" id="WP_172176608.1">
    <property type="nucleotide sequence ID" value="NZ_CASGIA010000001.1"/>
</dbReference>
<feature type="transmembrane region" description="Helical" evidence="6">
    <location>
        <begin position="355"/>
        <end position="373"/>
    </location>
</feature>
<keyword evidence="5 6" id="KW-0472">Membrane</keyword>
<dbReference type="PANTHER" id="PTHR30619:SF1">
    <property type="entry name" value="RECOMBINATION PROTEIN 2"/>
    <property type="match status" value="1"/>
</dbReference>
<keyword evidence="4 6" id="KW-1133">Transmembrane helix</keyword>
<keyword evidence="10" id="KW-1185">Reference proteome</keyword>
<gene>
    <name evidence="9" type="ORF">HPS55_01805</name>
</gene>
<feature type="domain" description="ComEC/Rec2-related protein" evidence="7">
    <location>
        <begin position="232"/>
        <end position="500"/>
    </location>
</feature>
<evidence type="ECO:0000256" key="3">
    <source>
        <dbReference type="ARBA" id="ARBA00022692"/>
    </source>
</evidence>
<comment type="caution">
    <text evidence="9">The sequence shown here is derived from an EMBL/GenBank/DDBJ whole genome shotgun (WGS) entry which is preliminary data.</text>
</comment>
<dbReference type="Pfam" id="PF13567">
    <property type="entry name" value="DUF4131"/>
    <property type="match status" value="1"/>
</dbReference>
<feature type="transmembrane region" description="Helical" evidence="6">
    <location>
        <begin position="37"/>
        <end position="55"/>
    </location>
</feature>
<feature type="transmembrane region" description="Helical" evidence="6">
    <location>
        <begin position="449"/>
        <end position="470"/>
    </location>
</feature>
<feature type="transmembrane region" description="Helical" evidence="6">
    <location>
        <begin position="330"/>
        <end position="349"/>
    </location>
</feature>
<dbReference type="Proteomes" id="UP001193734">
    <property type="component" value="Unassembled WGS sequence"/>
</dbReference>
<feature type="transmembrane region" description="Helical" evidence="6">
    <location>
        <begin position="12"/>
        <end position="30"/>
    </location>
</feature>
<evidence type="ECO:0000313" key="10">
    <source>
        <dbReference type="Proteomes" id="UP001193734"/>
    </source>
</evidence>
<dbReference type="Pfam" id="PF03772">
    <property type="entry name" value="Competence"/>
    <property type="match status" value="1"/>
</dbReference>
<keyword evidence="2" id="KW-1003">Cell membrane</keyword>
<evidence type="ECO:0000259" key="8">
    <source>
        <dbReference type="Pfam" id="PF13567"/>
    </source>
</evidence>
<feature type="transmembrane region" description="Helical" evidence="6">
    <location>
        <begin position="385"/>
        <end position="408"/>
    </location>
</feature>
<organism evidence="9 10">
    <name type="scientific">Xylanibacter rodentium</name>
    <dbReference type="NCBI Taxonomy" id="2736289"/>
    <lineage>
        <taxon>Bacteria</taxon>
        <taxon>Pseudomonadati</taxon>
        <taxon>Bacteroidota</taxon>
        <taxon>Bacteroidia</taxon>
        <taxon>Bacteroidales</taxon>
        <taxon>Prevotellaceae</taxon>
        <taxon>Xylanibacter</taxon>
    </lineage>
</organism>
<dbReference type="GeneID" id="82156491"/>
<evidence type="ECO:0000256" key="2">
    <source>
        <dbReference type="ARBA" id="ARBA00022475"/>
    </source>
</evidence>
<dbReference type="InterPro" id="IPR004477">
    <property type="entry name" value="ComEC_N"/>
</dbReference>
<proteinExistence type="predicted"/>
<evidence type="ECO:0000256" key="5">
    <source>
        <dbReference type="ARBA" id="ARBA00023136"/>
    </source>
</evidence>
<feature type="transmembrane region" description="Helical" evidence="6">
    <location>
        <begin position="292"/>
        <end position="318"/>
    </location>
</feature>
<accession>A0ABX2AQU2</accession>
<keyword evidence="3 6" id="KW-0812">Transmembrane</keyword>
<feature type="transmembrane region" description="Helical" evidence="6">
    <location>
        <begin position="414"/>
        <end position="442"/>
    </location>
</feature>
<evidence type="ECO:0000256" key="4">
    <source>
        <dbReference type="ARBA" id="ARBA00022989"/>
    </source>
</evidence>
<feature type="transmembrane region" description="Helical" evidence="6">
    <location>
        <begin position="482"/>
        <end position="504"/>
    </location>
</feature>
<evidence type="ECO:0000313" key="9">
    <source>
        <dbReference type="EMBL" id="NPE13077.1"/>
    </source>
</evidence>
<dbReference type="NCBIfam" id="TIGR00360">
    <property type="entry name" value="ComEC_N-term"/>
    <property type="match status" value="1"/>
</dbReference>
<sequence>MNNKGIFRIYPLVPVALCLVSGIISGQWLIAYADSTIWIAAVVVLSAISVLLFRFPVFQSYAILVTSFFIGCALISVAERNYRVQLPCGAIQYEAVVVTEPVERGKTVRFDMIISSGPLSGRTVRASLLKDTVTGRYAALGVGDGLTAYSVMKPPKNFVDSNFDYVTYLKAHDVTAQTFIFYRNWRKASVSMSRLTVWQRSRLSFMRMRHKIMEKYRNIGLDGDNFAVVSAMTLGHRSDISSELRATYSTAGVSHVLALSGMHLSIIYLLFSLLFVGLRFAVLREALLVVSIWFYVFMVGMPPSVVRSAIMISVYSIVGLTGRDRMSLNVLAFAALLMLVANPFCLYDVGFQLSFISVAAILIANRNIANIVSRSFLQRHRILNWLWNLLVMSCSAQLATAPLVAYYFGTVPTYFLIANIVVVPVVTIILYLSALTLALFFIPVIQKMAVMLLVFTVGSLNTFLKMVSSLPGAVITGVHINAVQLLAVYVVIISLCLLCHRIFFKRRASF</sequence>